<name>A0AAN4YL43_ASPOZ</name>
<comment type="caution">
    <text evidence="1">The sequence shown here is derived from an EMBL/GenBank/DDBJ whole genome shotgun (WGS) entry which is preliminary data.</text>
</comment>
<dbReference type="Proteomes" id="UP001165205">
    <property type="component" value="Unassembled WGS sequence"/>
</dbReference>
<dbReference type="EMBL" id="BSYA01000063">
    <property type="protein sequence ID" value="GMG29868.1"/>
    <property type="molecule type" value="Genomic_DNA"/>
</dbReference>
<sequence length="107" mass="11881">MRSQILETIAALDAINPEAFGGTEVERLQVRAAARRLLARLETPYERAWGFCFEHPVVFAALQICINVGLWKSWTSAGGGEKSIHELVEFTTPTVDTNLLRKPTPPC</sequence>
<reference evidence="1" key="1">
    <citation type="submission" date="2023-04" db="EMBL/GenBank/DDBJ databases">
        <title>Aspergillus oryzae NBRC 4228.</title>
        <authorList>
            <person name="Ichikawa N."/>
            <person name="Sato H."/>
            <person name="Tonouchi N."/>
        </authorList>
    </citation>
    <scope>NUCLEOTIDE SEQUENCE</scope>
    <source>
        <strain evidence="1">NBRC 4228</strain>
    </source>
</reference>
<organism evidence="1 2">
    <name type="scientific">Aspergillus oryzae</name>
    <name type="common">Yellow koji mold</name>
    <dbReference type="NCBI Taxonomy" id="5062"/>
    <lineage>
        <taxon>Eukaryota</taxon>
        <taxon>Fungi</taxon>
        <taxon>Dikarya</taxon>
        <taxon>Ascomycota</taxon>
        <taxon>Pezizomycotina</taxon>
        <taxon>Eurotiomycetes</taxon>
        <taxon>Eurotiomycetidae</taxon>
        <taxon>Eurotiales</taxon>
        <taxon>Aspergillaceae</taxon>
        <taxon>Aspergillus</taxon>
        <taxon>Aspergillus subgen. Circumdati</taxon>
    </lineage>
</organism>
<evidence type="ECO:0000313" key="1">
    <source>
        <dbReference type="EMBL" id="GMG29868.1"/>
    </source>
</evidence>
<gene>
    <name evidence="1" type="ORF">Aory04_000605300</name>
</gene>
<evidence type="ECO:0000313" key="2">
    <source>
        <dbReference type="Proteomes" id="UP001165205"/>
    </source>
</evidence>
<proteinExistence type="predicted"/>
<accession>A0AAN4YL43</accession>
<dbReference type="AlphaFoldDB" id="A0AAN4YL43"/>
<protein>
    <submittedName>
        <fullName evidence="1">Unnamed protein product</fullName>
    </submittedName>
</protein>